<protein>
    <submittedName>
        <fullName evidence="2">Uncharacterized protein</fullName>
    </submittedName>
</protein>
<feature type="region of interest" description="Disordered" evidence="1">
    <location>
        <begin position="1"/>
        <end position="83"/>
    </location>
</feature>
<dbReference type="AlphaFoldDB" id="A0A6G1EH59"/>
<evidence type="ECO:0000256" key="1">
    <source>
        <dbReference type="SAM" id="MobiDB-lite"/>
    </source>
</evidence>
<evidence type="ECO:0000313" key="2">
    <source>
        <dbReference type="EMBL" id="KAF0924067.1"/>
    </source>
</evidence>
<feature type="compositionally biased region" description="Basic and acidic residues" evidence="1">
    <location>
        <begin position="34"/>
        <end position="44"/>
    </location>
</feature>
<feature type="compositionally biased region" description="Polar residues" evidence="1">
    <location>
        <begin position="45"/>
        <end position="59"/>
    </location>
</feature>
<proteinExistence type="predicted"/>
<feature type="compositionally biased region" description="Polar residues" evidence="1">
    <location>
        <begin position="1"/>
        <end position="16"/>
    </location>
</feature>
<organism evidence="2 3">
    <name type="scientific">Oryza meyeriana var. granulata</name>
    <dbReference type="NCBI Taxonomy" id="110450"/>
    <lineage>
        <taxon>Eukaryota</taxon>
        <taxon>Viridiplantae</taxon>
        <taxon>Streptophyta</taxon>
        <taxon>Embryophyta</taxon>
        <taxon>Tracheophyta</taxon>
        <taxon>Spermatophyta</taxon>
        <taxon>Magnoliopsida</taxon>
        <taxon>Liliopsida</taxon>
        <taxon>Poales</taxon>
        <taxon>Poaceae</taxon>
        <taxon>BOP clade</taxon>
        <taxon>Oryzoideae</taxon>
        <taxon>Oryzeae</taxon>
        <taxon>Oryzinae</taxon>
        <taxon>Oryza</taxon>
        <taxon>Oryza meyeriana</taxon>
    </lineage>
</organism>
<keyword evidence="3" id="KW-1185">Reference proteome</keyword>
<dbReference type="Proteomes" id="UP000479710">
    <property type="component" value="Unassembled WGS sequence"/>
</dbReference>
<sequence length="141" mass="14025">MGEGDTTTLAEVSASTFPDIDEAAGRPTPLTGATEDRTPAKEDPASTTEGDTTAPSEVSPTAFADVDEAAGRPAPLTGVTEDHAPIAKDLATTAKGAPTSVVIATTEGDTTAAAEVSSTIVAEPEDPIAAVDLAASMIDND</sequence>
<dbReference type="EMBL" id="SPHZ02000003">
    <property type="protein sequence ID" value="KAF0924067.1"/>
    <property type="molecule type" value="Genomic_DNA"/>
</dbReference>
<name>A0A6G1EH59_9ORYZ</name>
<accession>A0A6G1EH59</accession>
<reference evidence="2 3" key="1">
    <citation type="submission" date="2019-11" db="EMBL/GenBank/DDBJ databases">
        <title>Whole genome sequence of Oryza granulata.</title>
        <authorList>
            <person name="Li W."/>
        </authorList>
    </citation>
    <scope>NUCLEOTIDE SEQUENCE [LARGE SCALE GENOMIC DNA]</scope>
    <source>
        <strain evidence="3">cv. Menghai</strain>
        <tissue evidence="2">Leaf</tissue>
    </source>
</reference>
<comment type="caution">
    <text evidence="2">The sequence shown here is derived from an EMBL/GenBank/DDBJ whole genome shotgun (WGS) entry which is preliminary data.</text>
</comment>
<gene>
    <name evidence="2" type="ORF">E2562_008394</name>
</gene>
<evidence type="ECO:0000313" key="3">
    <source>
        <dbReference type="Proteomes" id="UP000479710"/>
    </source>
</evidence>